<dbReference type="Proteomes" id="UP000199572">
    <property type="component" value="Unassembled WGS sequence"/>
</dbReference>
<evidence type="ECO:0000259" key="7">
    <source>
        <dbReference type="Pfam" id="PF14322"/>
    </source>
</evidence>
<dbReference type="Pfam" id="PF07980">
    <property type="entry name" value="SusD_RagB"/>
    <property type="match status" value="1"/>
</dbReference>
<dbReference type="GO" id="GO:0009279">
    <property type="term" value="C:cell outer membrane"/>
    <property type="evidence" value="ECO:0007669"/>
    <property type="project" value="UniProtKB-SubCell"/>
</dbReference>
<dbReference type="AlphaFoldDB" id="A0A1H9KQX7"/>
<gene>
    <name evidence="8" type="ORF">SAMN04488023_103111</name>
</gene>
<protein>
    <submittedName>
        <fullName evidence="8">SusD family protein</fullName>
    </submittedName>
</protein>
<keyword evidence="3" id="KW-0732">Signal</keyword>
<dbReference type="OrthoDB" id="1094477at2"/>
<comment type="subcellular location">
    <subcellularLocation>
        <location evidence="1">Cell outer membrane</location>
    </subcellularLocation>
</comment>
<dbReference type="Pfam" id="PF14322">
    <property type="entry name" value="SusD-like_3"/>
    <property type="match status" value="1"/>
</dbReference>
<evidence type="ECO:0000256" key="3">
    <source>
        <dbReference type="ARBA" id="ARBA00022729"/>
    </source>
</evidence>
<dbReference type="EMBL" id="FOGG01000003">
    <property type="protein sequence ID" value="SER01560.1"/>
    <property type="molecule type" value="Genomic_DNA"/>
</dbReference>
<evidence type="ECO:0000256" key="1">
    <source>
        <dbReference type="ARBA" id="ARBA00004442"/>
    </source>
</evidence>
<reference evidence="8 9" key="1">
    <citation type="submission" date="2016-10" db="EMBL/GenBank/DDBJ databases">
        <authorList>
            <person name="de Groot N.N."/>
        </authorList>
    </citation>
    <scope>NUCLEOTIDE SEQUENCE [LARGE SCALE GENOMIC DNA]</scope>
    <source>
        <strain evidence="8 9">DSM 18610</strain>
    </source>
</reference>
<evidence type="ECO:0000256" key="4">
    <source>
        <dbReference type="ARBA" id="ARBA00023136"/>
    </source>
</evidence>
<keyword evidence="9" id="KW-1185">Reference proteome</keyword>
<dbReference type="Gene3D" id="1.25.40.390">
    <property type="match status" value="1"/>
</dbReference>
<evidence type="ECO:0000313" key="8">
    <source>
        <dbReference type="EMBL" id="SER01560.1"/>
    </source>
</evidence>
<feature type="domain" description="RagB/SusD" evidence="6">
    <location>
        <begin position="338"/>
        <end position="468"/>
    </location>
</feature>
<dbReference type="STRING" id="390241.SAMN04488023_103111"/>
<evidence type="ECO:0000256" key="5">
    <source>
        <dbReference type="ARBA" id="ARBA00023237"/>
    </source>
</evidence>
<dbReference type="SUPFAM" id="SSF48452">
    <property type="entry name" value="TPR-like"/>
    <property type="match status" value="1"/>
</dbReference>
<dbReference type="RefSeq" id="WP_090881504.1">
    <property type="nucleotide sequence ID" value="NZ_FOGG01000003.1"/>
</dbReference>
<evidence type="ECO:0000313" key="9">
    <source>
        <dbReference type="Proteomes" id="UP000199572"/>
    </source>
</evidence>
<dbReference type="InterPro" id="IPR011990">
    <property type="entry name" value="TPR-like_helical_dom_sf"/>
</dbReference>
<feature type="domain" description="SusD-like N-terminal" evidence="7">
    <location>
        <begin position="22"/>
        <end position="232"/>
    </location>
</feature>
<dbReference type="PROSITE" id="PS51257">
    <property type="entry name" value="PROKAR_LIPOPROTEIN"/>
    <property type="match status" value="1"/>
</dbReference>
<organism evidence="8 9">
    <name type="scientific">Pedobacter rhizosphaerae</name>
    <dbReference type="NCBI Taxonomy" id="390241"/>
    <lineage>
        <taxon>Bacteria</taxon>
        <taxon>Pseudomonadati</taxon>
        <taxon>Bacteroidota</taxon>
        <taxon>Sphingobacteriia</taxon>
        <taxon>Sphingobacteriales</taxon>
        <taxon>Sphingobacteriaceae</taxon>
        <taxon>Pedobacter</taxon>
    </lineage>
</organism>
<name>A0A1H9KQX7_9SPHI</name>
<proteinExistence type="inferred from homology"/>
<evidence type="ECO:0000256" key="2">
    <source>
        <dbReference type="ARBA" id="ARBA00006275"/>
    </source>
</evidence>
<sequence length="476" mass="53277">MKRHILILSLIIAILSFASCKKFLEEQSQTDIIPRNAEDLNQLLVGNAYVASGIAVERSLRLIDDDITQDGFLLSDANSARFGSYTWQPEGRVVADDIPGANAWASRYPQIMACNLVLQYSGKVSGTTAEIENVEGQAYLLRAYHYFMLVNYFGKPYTDRLSNPEQDLAVPIMLDGNLSLEGKPRNTVAEVYTQILSDLEKGILLLERSGKNNNLFRISHVGGYLLASRVYLNMGNWPKAIEAATNVLNRKSTLMDLSSWGAVNQNTKPIVELQNIETIWGHGDVSVIPRSGEDTNYRLSDGLLSIFEPGDLRTTVYIANKRSIKRTIASGLAKVGQAFRVSEALLNRAEAYAQLNKLGQSNNGQLALNDLNTLRKKRFTTASYQDLTSTGADDLLQKCALEKRREFFDEEAHRWFDLRRSGMPEIKHVFYPNNAQSVTYTLKERDPAYLLQIPMSILNLNPKLVPNPLPAVRQGQ</sequence>
<dbReference type="InterPro" id="IPR012944">
    <property type="entry name" value="SusD_RagB_dom"/>
</dbReference>
<keyword evidence="4" id="KW-0472">Membrane</keyword>
<comment type="similarity">
    <text evidence="2">Belongs to the SusD family.</text>
</comment>
<evidence type="ECO:0000259" key="6">
    <source>
        <dbReference type="Pfam" id="PF07980"/>
    </source>
</evidence>
<accession>A0A1H9KQX7</accession>
<keyword evidence="5" id="KW-0998">Cell outer membrane</keyword>
<dbReference type="InterPro" id="IPR033985">
    <property type="entry name" value="SusD-like_N"/>
</dbReference>